<evidence type="ECO:0000313" key="2">
    <source>
        <dbReference type="Proteomes" id="UP000327157"/>
    </source>
</evidence>
<reference evidence="1 2" key="3">
    <citation type="submission" date="2019-11" db="EMBL/GenBank/DDBJ databases">
        <title>A de novo genome assembly of a pear dwarfing rootstock.</title>
        <authorList>
            <person name="Wang F."/>
            <person name="Wang J."/>
            <person name="Li S."/>
            <person name="Zhang Y."/>
            <person name="Fang M."/>
            <person name="Ma L."/>
            <person name="Zhao Y."/>
            <person name="Jiang S."/>
        </authorList>
    </citation>
    <scope>NUCLEOTIDE SEQUENCE [LARGE SCALE GENOMIC DNA]</scope>
    <source>
        <strain evidence="1">S2</strain>
        <tissue evidence="1">Leaf</tissue>
    </source>
</reference>
<dbReference type="GO" id="GO:0034220">
    <property type="term" value="P:monoatomic ion transmembrane transport"/>
    <property type="evidence" value="ECO:0007669"/>
    <property type="project" value="UniProtKB-KW"/>
</dbReference>
<accession>A0A5N5EXU9</accession>
<proteinExistence type="predicted"/>
<comment type="caution">
    <text evidence="1">The sequence shown here is derived from an EMBL/GenBank/DDBJ whole genome shotgun (WGS) entry which is preliminary data.</text>
</comment>
<evidence type="ECO:0000313" key="1">
    <source>
        <dbReference type="EMBL" id="KAB2595626.1"/>
    </source>
</evidence>
<gene>
    <name evidence="1" type="ORF">D8674_031076</name>
</gene>
<organism evidence="1 2">
    <name type="scientific">Pyrus ussuriensis x Pyrus communis</name>
    <dbReference type="NCBI Taxonomy" id="2448454"/>
    <lineage>
        <taxon>Eukaryota</taxon>
        <taxon>Viridiplantae</taxon>
        <taxon>Streptophyta</taxon>
        <taxon>Embryophyta</taxon>
        <taxon>Tracheophyta</taxon>
        <taxon>Spermatophyta</taxon>
        <taxon>Magnoliopsida</taxon>
        <taxon>eudicotyledons</taxon>
        <taxon>Gunneridae</taxon>
        <taxon>Pentapetalae</taxon>
        <taxon>rosids</taxon>
        <taxon>fabids</taxon>
        <taxon>Rosales</taxon>
        <taxon>Rosaceae</taxon>
        <taxon>Amygdaloideae</taxon>
        <taxon>Maleae</taxon>
        <taxon>Pyrus</taxon>
    </lineage>
</organism>
<sequence>MCPTSVGFRALARSKGDAIFSMLQMPLDEGLNLDLPPIFDRCLDSDCLINLDLPPKFDRSPYGTYHFCCQKFLKLEFHDLIGVDVFYFKISKVLVDIINQMKENVKVARYAINDAFHTSIVNIKCSKYLFVWTGRVQFYRSKSDDDPNSRTNSLQPHQNDASQRLKVLLHKITGNWDLSFVI</sequence>
<keyword evidence="1" id="KW-0406">Ion transport</keyword>
<keyword evidence="1" id="KW-0813">Transport</keyword>
<dbReference type="AlphaFoldDB" id="A0A5N5EXU9"/>
<reference evidence="2" key="2">
    <citation type="submission" date="2019-10" db="EMBL/GenBank/DDBJ databases">
        <title>A de novo genome assembly of a pear dwarfing rootstock.</title>
        <authorList>
            <person name="Wang F."/>
            <person name="Wang J."/>
            <person name="Li S."/>
            <person name="Zhang Y."/>
            <person name="Fang M."/>
            <person name="Ma L."/>
            <person name="Zhao Y."/>
            <person name="Jiang S."/>
        </authorList>
    </citation>
    <scope>NUCLEOTIDE SEQUENCE [LARGE SCALE GENOMIC DNA]</scope>
</reference>
<keyword evidence="1" id="KW-0407">Ion channel</keyword>
<protein>
    <submittedName>
        <fullName evidence="1">Potassium channel SKOR-like</fullName>
    </submittedName>
</protein>
<reference evidence="1 2" key="1">
    <citation type="submission" date="2019-09" db="EMBL/GenBank/DDBJ databases">
        <authorList>
            <person name="Ou C."/>
        </authorList>
    </citation>
    <scope>NUCLEOTIDE SEQUENCE [LARGE SCALE GENOMIC DNA]</scope>
    <source>
        <strain evidence="1">S2</strain>
        <tissue evidence="1">Leaf</tissue>
    </source>
</reference>
<dbReference type="EMBL" id="SMOL01000781">
    <property type="protein sequence ID" value="KAB2595626.1"/>
    <property type="molecule type" value="Genomic_DNA"/>
</dbReference>
<name>A0A5N5EXU9_9ROSA</name>
<dbReference type="Proteomes" id="UP000327157">
    <property type="component" value="Chromosome 7"/>
</dbReference>
<keyword evidence="2" id="KW-1185">Reference proteome</keyword>